<protein>
    <submittedName>
        <fullName evidence="3">DNA-directed RNA polymerase</fullName>
    </submittedName>
</protein>
<evidence type="ECO:0000313" key="2">
    <source>
        <dbReference type="Proteomes" id="UP000267606"/>
    </source>
</evidence>
<accession>A0A183I6Y3</accession>
<reference evidence="1 2" key="2">
    <citation type="submission" date="2018-11" db="EMBL/GenBank/DDBJ databases">
        <authorList>
            <consortium name="Pathogen Informatics"/>
        </authorList>
    </citation>
    <scope>NUCLEOTIDE SEQUENCE [LARGE SCALE GENOMIC DNA]</scope>
</reference>
<evidence type="ECO:0000313" key="3">
    <source>
        <dbReference type="WBParaSite" id="OFLC_0001550601-mRNA-1"/>
    </source>
</evidence>
<reference evidence="3" key="1">
    <citation type="submission" date="2016-06" db="UniProtKB">
        <authorList>
            <consortium name="WormBaseParasite"/>
        </authorList>
    </citation>
    <scope>IDENTIFICATION</scope>
</reference>
<evidence type="ECO:0000313" key="1">
    <source>
        <dbReference type="EMBL" id="VDP22179.1"/>
    </source>
</evidence>
<sequence length="83" mass="9640">TDTVATVFNHFALHRNRADVAKTLYVEPDLAIKLHYKAKCPIESGKQCEQLEHVTVDDTTMDRYTERLIERVTKVLNNVHIFQ</sequence>
<dbReference type="AlphaFoldDB" id="A0A183I6Y3"/>
<keyword evidence="2" id="KW-1185">Reference proteome</keyword>
<organism evidence="3">
    <name type="scientific">Onchocerca flexuosa</name>
    <dbReference type="NCBI Taxonomy" id="387005"/>
    <lineage>
        <taxon>Eukaryota</taxon>
        <taxon>Metazoa</taxon>
        <taxon>Ecdysozoa</taxon>
        <taxon>Nematoda</taxon>
        <taxon>Chromadorea</taxon>
        <taxon>Rhabditida</taxon>
        <taxon>Spirurina</taxon>
        <taxon>Spiruromorpha</taxon>
        <taxon>Filarioidea</taxon>
        <taxon>Onchocercidae</taxon>
        <taxon>Onchocerca</taxon>
    </lineage>
</organism>
<proteinExistence type="predicted"/>
<gene>
    <name evidence="1" type="ORF">OFLC_LOCUS15495</name>
</gene>
<name>A0A183I6Y3_9BILA</name>
<dbReference type="Proteomes" id="UP000267606">
    <property type="component" value="Unassembled WGS sequence"/>
</dbReference>
<dbReference type="WBParaSite" id="OFLC_0001550601-mRNA-1">
    <property type="protein sequence ID" value="OFLC_0001550601-mRNA-1"/>
    <property type="gene ID" value="OFLC_0001550601"/>
</dbReference>
<dbReference type="EMBL" id="UZAJ01042249">
    <property type="protein sequence ID" value="VDP22179.1"/>
    <property type="molecule type" value="Genomic_DNA"/>
</dbReference>